<reference evidence="1 2" key="1">
    <citation type="submission" date="2019-11" db="EMBL/GenBank/DDBJ databases">
        <title>Complete genome sequence of Pseudomonas syringae pv. coronafaciens isolate B19001 originated in imported oat cereal.</title>
        <authorList>
            <person name="Kim S.M."/>
            <person name="Lee B.C."/>
            <person name="Seo S.J."/>
            <person name="Lee J.E."/>
            <person name="Choi N.J."/>
            <person name="Park J.H."/>
        </authorList>
    </citation>
    <scope>NUCLEOTIDE SEQUENCE [LARGE SCALE GENOMIC DNA]</scope>
    <source>
        <strain evidence="1 2">B19001</strain>
    </source>
</reference>
<sequence>MHGRLQDHRRGGAGHRFFVGVPVMGLTKPNQQLARDLQGLASDLKWSAVELLRIVERLSLAGNEPDAQAILKMIILFQADEDKLAGYVDEVRQGRIVRERSE</sequence>
<gene>
    <name evidence="1" type="ORF">GMO17_18120</name>
</gene>
<protein>
    <submittedName>
        <fullName evidence="1">Uncharacterized protein</fullName>
    </submittedName>
</protein>
<dbReference type="Proteomes" id="UP000423413">
    <property type="component" value="Chromosome"/>
</dbReference>
<proteinExistence type="predicted"/>
<evidence type="ECO:0000313" key="2">
    <source>
        <dbReference type="Proteomes" id="UP000423413"/>
    </source>
</evidence>
<accession>A0AAE6QI86</accession>
<dbReference type="EMBL" id="CP046441">
    <property type="protein sequence ID" value="QGT82950.1"/>
    <property type="molecule type" value="Genomic_DNA"/>
</dbReference>
<name>A0AAE6QI86_9PSED</name>
<evidence type="ECO:0000313" key="1">
    <source>
        <dbReference type="EMBL" id="QGT82950.1"/>
    </source>
</evidence>
<dbReference type="AlphaFoldDB" id="A0AAE6QI86"/>
<organism evidence="1 2">
    <name type="scientific">Pseudomonas coronafaciens pv. coronafaciens</name>
    <dbReference type="NCBI Taxonomy" id="235275"/>
    <lineage>
        <taxon>Bacteria</taxon>
        <taxon>Pseudomonadati</taxon>
        <taxon>Pseudomonadota</taxon>
        <taxon>Gammaproteobacteria</taxon>
        <taxon>Pseudomonadales</taxon>
        <taxon>Pseudomonadaceae</taxon>
        <taxon>Pseudomonas</taxon>
        <taxon>Pseudomonas coronafaciens</taxon>
    </lineage>
</organism>